<dbReference type="EMBL" id="CABPRJ010001452">
    <property type="protein sequence ID" value="VVC37689.1"/>
    <property type="molecule type" value="Genomic_DNA"/>
</dbReference>
<dbReference type="SMART" id="SM00220">
    <property type="entry name" value="S_TKc"/>
    <property type="match status" value="1"/>
</dbReference>
<keyword evidence="9" id="KW-0547">Nucleotide-binding</keyword>
<dbReference type="GO" id="GO:0090141">
    <property type="term" value="P:positive regulation of mitochondrial fission"/>
    <property type="evidence" value="ECO:0007669"/>
    <property type="project" value="TreeGrafter"/>
</dbReference>
<dbReference type="InterPro" id="IPR008271">
    <property type="entry name" value="Ser/Thr_kinase_AS"/>
</dbReference>
<sequence length="579" mass="65538">MSLRLASNVFYRNGTALLRCRRTNNVGLLVRTRAVPRSVHTQALNPAVNNRSPPSSVWQNRWNLARRAFVDNLLNRVTNSLSADLRRHTARQLMFGNSRPFFALVGMSLASGNGMLTNDNQLEGVCWEIREAVGRMHKNLTVAERLKLNSSLGLKQFELGSVVAKGNNAVVYEARKIEVDKEHKDLISKQESSTKTYPLAIKMMFNYDAESNAMSILRAMSRETVPSRCIQHNTSRPDQQWLIGYEQNLIILPPHPNIVTMHLCFADYVPELIDSHSLYPQALPTRINPEGYGRNMSLFLVMKKYDMSLKQYLSKTQSLKIRDRILLLAQLLEAVTHMSNQNVAHRDLKTDNVLLDVSEGNDVCPALAITDFGCCLADKDNGLHLPYKTADTDRGGNIALMAPEVVTARPGTFGYINYSKADVWAVGAMAYEIFSGSNPFYSYERGKPPLLRNTTYEEENLPTLDDEIPLIIRSLIHSLLRRSTSERLDASLAATVCQIYLWAPSSWYTKYVMPTSNEILQWMLCLTTKVLCEGGTIMSSVNTKQKTYTEYQLITTFLHRAKLYEIKNALSWMQLVHSE</sequence>
<keyword evidence="15" id="KW-0809">Transit peptide</keyword>
<evidence type="ECO:0000256" key="14">
    <source>
        <dbReference type="ARBA" id="ARBA00022842"/>
    </source>
</evidence>
<dbReference type="GO" id="GO:0004674">
    <property type="term" value="F:protein serine/threonine kinase activity"/>
    <property type="evidence" value="ECO:0007669"/>
    <property type="project" value="UniProtKB-KW"/>
</dbReference>
<evidence type="ECO:0000256" key="3">
    <source>
        <dbReference type="ARBA" id="ARBA00004514"/>
    </source>
</evidence>
<dbReference type="PANTHER" id="PTHR22972:SF7">
    <property type="entry name" value="SERINE_THREONINE-PROTEIN KINASE PINK1, MITOCHONDRIAL"/>
    <property type="match status" value="1"/>
</dbReference>
<accession>A0A5E4N1J7</accession>
<evidence type="ECO:0000256" key="18">
    <source>
        <dbReference type="ARBA" id="ARBA00048679"/>
    </source>
</evidence>
<comment type="subcellular location">
    <subcellularLocation>
        <location evidence="3">Cytoplasm</location>
        <location evidence="3">Cytosol</location>
    </subcellularLocation>
    <subcellularLocation>
        <location evidence="2">Mitochondrion inner membrane</location>
        <topology evidence="2">Single-pass membrane protein</topology>
    </subcellularLocation>
    <subcellularLocation>
        <location evidence="4">Mitochondrion outer membrane</location>
        <topology evidence="4">Single-pass membrane protein</topology>
    </subcellularLocation>
</comment>
<feature type="domain" description="Protein kinase" evidence="19">
    <location>
        <begin position="157"/>
        <end position="501"/>
    </location>
</feature>
<dbReference type="AlphaFoldDB" id="A0A5E4N1J7"/>
<evidence type="ECO:0000256" key="12">
    <source>
        <dbReference type="ARBA" id="ARBA00022792"/>
    </source>
</evidence>
<comment type="catalytic activity">
    <reaction evidence="17">
        <text>L-threonyl-[protein] + ATP = O-phospho-L-threonyl-[protein] + ADP + H(+)</text>
        <dbReference type="Rhea" id="RHEA:46608"/>
        <dbReference type="Rhea" id="RHEA-COMP:11060"/>
        <dbReference type="Rhea" id="RHEA-COMP:11605"/>
        <dbReference type="ChEBI" id="CHEBI:15378"/>
        <dbReference type="ChEBI" id="CHEBI:30013"/>
        <dbReference type="ChEBI" id="CHEBI:30616"/>
        <dbReference type="ChEBI" id="CHEBI:61977"/>
        <dbReference type="ChEBI" id="CHEBI:456216"/>
        <dbReference type="EC" id="2.7.11.1"/>
    </reaction>
</comment>
<name>A0A5E4N1J7_9HEMI</name>
<protein>
    <recommendedName>
        <fullName evidence="5">non-specific serine/threonine protein kinase</fullName>
        <ecNumber evidence="5">2.7.11.1</ecNumber>
    </recommendedName>
</protein>
<dbReference type="InterPro" id="IPR051511">
    <property type="entry name" value="MitoQC_Scaffold_Kinases"/>
</dbReference>
<evidence type="ECO:0000256" key="5">
    <source>
        <dbReference type="ARBA" id="ARBA00012513"/>
    </source>
</evidence>
<gene>
    <name evidence="20" type="ORF">CINCED_3A013333</name>
</gene>
<dbReference type="GO" id="GO:0042981">
    <property type="term" value="P:regulation of apoptotic process"/>
    <property type="evidence" value="ECO:0007669"/>
    <property type="project" value="TreeGrafter"/>
</dbReference>
<dbReference type="GO" id="GO:0046872">
    <property type="term" value="F:metal ion binding"/>
    <property type="evidence" value="ECO:0007669"/>
    <property type="project" value="UniProtKB-KW"/>
</dbReference>
<dbReference type="OrthoDB" id="1405469at2759"/>
<evidence type="ECO:0000256" key="2">
    <source>
        <dbReference type="ARBA" id="ARBA00004434"/>
    </source>
</evidence>
<evidence type="ECO:0000256" key="9">
    <source>
        <dbReference type="ARBA" id="ARBA00022741"/>
    </source>
</evidence>
<keyword evidence="6" id="KW-0723">Serine/threonine-protein kinase</keyword>
<evidence type="ECO:0000256" key="17">
    <source>
        <dbReference type="ARBA" id="ARBA00047899"/>
    </source>
</evidence>
<keyword evidence="12" id="KW-0472">Membrane</keyword>
<dbReference type="EC" id="2.7.11.1" evidence="5"/>
<keyword evidence="7" id="KW-0808">Transferase</keyword>
<evidence type="ECO:0000256" key="11">
    <source>
        <dbReference type="ARBA" id="ARBA00022787"/>
    </source>
</evidence>
<evidence type="ECO:0000256" key="16">
    <source>
        <dbReference type="ARBA" id="ARBA00023128"/>
    </source>
</evidence>
<dbReference type="GO" id="GO:0005524">
    <property type="term" value="F:ATP binding"/>
    <property type="evidence" value="ECO:0007669"/>
    <property type="project" value="UniProtKB-KW"/>
</dbReference>
<evidence type="ECO:0000256" key="15">
    <source>
        <dbReference type="ARBA" id="ARBA00022946"/>
    </source>
</evidence>
<evidence type="ECO:0000256" key="13">
    <source>
        <dbReference type="ARBA" id="ARBA00022840"/>
    </source>
</evidence>
<evidence type="ECO:0000256" key="7">
    <source>
        <dbReference type="ARBA" id="ARBA00022679"/>
    </source>
</evidence>
<keyword evidence="8" id="KW-0479">Metal-binding</keyword>
<dbReference type="PROSITE" id="PS50011">
    <property type="entry name" value="PROTEIN_KINASE_DOM"/>
    <property type="match status" value="1"/>
</dbReference>
<dbReference type="GO" id="GO:0005829">
    <property type="term" value="C:cytosol"/>
    <property type="evidence" value="ECO:0007669"/>
    <property type="project" value="UniProtKB-SubCell"/>
</dbReference>
<evidence type="ECO:0000256" key="4">
    <source>
        <dbReference type="ARBA" id="ARBA00004572"/>
    </source>
</evidence>
<proteinExistence type="predicted"/>
<evidence type="ECO:0000259" key="19">
    <source>
        <dbReference type="PROSITE" id="PS50011"/>
    </source>
</evidence>
<keyword evidence="13" id="KW-0067">ATP-binding</keyword>
<keyword evidence="10 20" id="KW-0418">Kinase</keyword>
<dbReference type="Gene3D" id="1.10.510.10">
    <property type="entry name" value="Transferase(Phosphotransferase) domain 1"/>
    <property type="match status" value="1"/>
</dbReference>
<dbReference type="InterPro" id="IPR011009">
    <property type="entry name" value="Kinase-like_dom_sf"/>
</dbReference>
<dbReference type="GO" id="GO:0000422">
    <property type="term" value="P:autophagy of mitochondrion"/>
    <property type="evidence" value="ECO:0007669"/>
    <property type="project" value="TreeGrafter"/>
</dbReference>
<comment type="cofactor">
    <cofactor evidence="1">
        <name>Mg(2+)</name>
        <dbReference type="ChEBI" id="CHEBI:18420"/>
    </cofactor>
</comment>
<keyword evidence="11" id="KW-1000">Mitochondrion outer membrane</keyword>
<evidence type="ECO:0000313" key="20">
    <source>
        <dbReference type="EMBL" id="VVC37689.1"/>
    </source>
</evidence>
<evidence type="ECO:0000256" key="1">
    <source>
        <dbReference type="ARBA" id="ARBA00001946"/>
    </source>
</evidence>
<dbReference type="Proteomes" id="UP000325440">
    <property type="component" value="Unassembled WGS sequence"/>
</dbReference>
<evidence type="ECO:0000313" key="21">
    <source>
        <dbReference type="Proteomes" id="UP000325440"/>
    </source>
</evidence>
<dbReference type="GO" id="GO:0005741">
    <property type="term" value="C:mitochondrial outer membrane"/>
    <property type="evidence" value="ECO:0007669"/>
    <property type="project" value="UniProtKB-SubCell"/>
</dbReference>
<evidence type="ECO:0000256" key="6">
    <source>
        <dbReference type="ARBA" id="ARBA00022527"/>
    </source>
</evidence>
<keyword evidence="12" id="KW-0999">Mitochondrion inner membrane</keyword>
<dbReference type="PROSITE" id="PS00108">
    <property type="entry name" value="PROTEIN_KINASE_ST"/>
    <property type="match status" value="1"/>
</dbReference>
<reference evidence="20 21" key="1">
    <citation type="submission" date="2019-08" db="EMBL/GenBank/DDBJ databases">
        <authorList>
            <person name="Alioto T."/>
            <person name="Alioto T."/>
            <person name="Gomez Garrido J."/>
        </authorList>
    </citation>
    <scope>NUCLEOTIDE SEQUENCE [LARGE SCALE GENOMIC DNA]</scope>
</reference>
<organism evidence="20 21">
    <name type="scientific">Cinara cedri</name>
    <dbReference type="NCBI Taxonomy" id="506608"/>
    <lineage>
        <taxon>Eukaryota</taxon>
        <taxon>Metazoa</taxon>
        <taxon>Ecdysozoa</taxon>
        <taxon>Arthropoda</taxon>
        <taxon>Hexapoda</taxon>
        <taxon>Insecta</taxon>
        <taxon>Pterygota</taxon>
        <taxon>Neoptera</taxon>
        <taxon>Paraneoptera</taxon>
        <taxon>Hemiptera</taxon>
        <taxon>Sternorrhyncha</taxon>
        <taxon>Aphidomorpha</taxon>
        <taxon>Aphidoidea</taxon>
        <taxon>Aphididae</taxon>
        <taxon>Lachninae</taxon>
        <taxon>Cinara</taxon>
    </lineage>
</organism>
<keyword evidence="14" id="KW-0460">Magnesium</keyword>
<comment type="catalytic activity">
    <reaction evidence="18">
        <text>L-seryl-[protein] + ATP = O-phospho-L-seryl-[protein] + ADP + H(+)</text>
        <dbReference type="Rhea" id="RHEA:17989"/>
        <dbReference type="Rhea" id="RHEA-COMP:9863"/>
        <dbReference type="Rhea" id="RHEA-COMP:11604"/>
        <dbReference type="ChEBI" id="CHEBI:15378"/>
        <dbReference type="ChEBI" id="CHEBI:29999"/>
        <dbReference type="ChEBI" id="CHEBI:30616"/>
        <dbReference type="ChEBI" id="CHEBI:83421"/>
        <dbReference type="ChEBI" id="CHEBI:456216"/>
        <dbReference type="EC" id="2.7.11.1"/>
    </reaction>
</comment>
<dbReference type="GO" id="GO:0005743">
    <property type="term" value="C:mitochondrial inner membrane"/>
    <property type="evidence" value="ECO:0007669"/>
    <property type="project" value="UniProtKB-SubCell"/>
</dbReference>
<keyword evidence="21" id="KW-1185">Reference proteome</keyword>
<dbReference type="Pfam" id="PF00069">
    <property type="entry name" value="Pkinase"/>
    <property type="match status" value="1"/>
</dbReference>
<dbReference type="SUPFAM" id="SSF56112">
    <property type="entry name" value="Protein kinase-like (PK-like)"/>
    <property type="match status" value="1"/>
</dbReference>
<dbReference type="PANTHER" id="PTHR22972">
    <property type="entry name" value="SERINE/THREONINE PROTEIN KINASE"/>
    <property type="match status" value="1"/>
</dbReference>
<evidence type="ECO:0000256" key="8">
    <source>
        <dbReference type="ARBA" id="ARBA00022723"/>
    </source>
</evidence>
<evidence type="ECO:0000256" key="10">
    <source>
        <dbReference type="ARBA" id="ARBA00022777"/>
    </source>
</evidence>
<keyword evidence="16" id="KW-0496">Mitochondrion</keyword>
<dbReference type="InterPro" id="IPR000719">
    <property type="entry name" value="Prot_kinase_dom"/>
</dbReference>